<evidence type="ECO:0000256" key="1">
    <source>
        <dbReference type="SAM" id="MobiDB-lite"/>
    </source>
</evidence>
<dbReference type="AlphaFoldDB" id="A0A2I0IWY2"/>
<evidence type="ECO:0000313" key="3">
    <source>
        <dbReference type="Proteomes" id="UP000233551"/>
    </source>
</evidence>
<organism evidence="2 3">
    <name type="scientific">Punica granatum</name>
    <name type="common">Pomegranate</name>
    <dbReference type="NCBI Taxonomy" id="22663"/>
    <lineage>
        <taxon>Eukaryota</taxon>
        <taxon>Viridiplantae</taxon>
        <taxon>Streptophyta</taxon>
        <taxon>Embryophyta</taxon>
        <taxon>Tracheophyta</taxon>
        <taxon>Spermatophyta</taxon>
        <taxon>Magnoliopsida</taxon>
        <taxon>eudicotyledons</taxon>
        <taxon>Gunneridae</taxon>
        <taxon>Pentapetalae</taxon>
        <taxon>rosids</taxon>
        <taxon>malvids</taxon>
        <taxon>Myrtales</taxon>
        <taxon>Lythraceae</taxon>
        <taxon>Punica</taxon>
    </lineage>
</organism>
<dbReference type="EMBL" id="PGOL01002379">
    <property type="protein sequence ID" value="PKI48539.1"/>
    <property type="molecule type" value="Genomic_DNA"/>
</dbReference>
<gene>
    <name evidence="2" type="ORF">CRG98_031060</name>
</gene>
<keyword evidence="3" id="KW-1185">Reference proteome</keyword>
<comment type="caution">
    <text evidence="2">The sequence shown here is derived from an EMBL/GenBank/DDBJ whole genome shotgun (WGS) entry which is preliminary data.</text>
</comment>
<dbReference type="Proteomes" id="UP000233551">
    <property type="component" value="Unassembled WGS sequence"/>
</dbReference>
<proteinExistence type="predicted"/>
<reference evidence="2 3" key="1">
    <citation type="submission" date="2017-11" db="EMBL/GenBank/DDBJ databases">
        <title>De-novo sequencing of pomegranate (Punica granatum L.) genome.</title>
        <authorList>
            <person name="Akparov Z."/>
            <person name="Amiraslanov A."/>
            <person name="Hajiyeva S."/>
            <person name="Abbasov M."/>
            <person name="Kaur K."/>
            <person name="Hamwieh A."/>
            <person name="Solovyev V."/>
            <person name="Salamov A."/>
            <person name="Braich B."/>
            <person name="Kosarev P."/>
            <person name="Mahmoud A."/>
            <person name="Hajiyev E."/>
            <person name="Babayeva S."/>
            <person name="Izzatullayeva V."/>
            <person name="Mammadov A."/>
            <person name="Mammadov A."/>
            <person name="Sharifova S."/>
            <person name="Ojaghi J."/>
            <person name="Eynullazada K."/>
            <person name="Bayramov B."/>
            <person name="Abdulazimova A."/>
            <person name="Shahmuradov I."/>
        </authorList>
    </citation>
    <scope>NUCLEOTIDE SEQUENCE [LARGE SCALE GENOMIC DNA]</scope>
    <source>
        <strain evidence="3">cv. AG2017</strain>
        <tissue evidence="2">Leaf</tissue>
    </source>
</reference>
<name>A0A2I0IWY2_PUNGR</name>
<feature type="region of interest" description="Disordered" evidence="1">
    <location>
        <begin position="89"/>
        <end position="118"/>
    </location>
</feature>
<accession>A0A2I0IWY2</accession>
<evidence type="ECO:0000313" key="2">
    <source>
        <dbReference type="EMBL" id="PKI48539.1"/>
    </source>
</evidence>
<sequence>MVWEPLVFFSIESKERPQEAVFKLLRLGGTSSTHGPITKTNVQNKNSVDGRVEENVGKSVSRWWPRLEENNREERRRVDLKVVATPVKTSTAWRGSGSSGENVGEDDGWEIENARERE</sequence>
<protein>
    <submittedName>
        <fullName evidence="2">Uncharacterized protein</fullName>
    </submittedName>
</protein>